<dbReference type="InParanoid" id="A0A3Q7JDU5"/>
<dbReference type="Proteomes" id="UP000004994">
    <property type="component" value="Chromosome 10"/>
</dbReference>
<accession>A0A3Q7JDU5</accession>
<reference evidence="1" key="2">
    <citation type="submission" date="2019-01" db="UniProtKB">
        <authorList>
            <consortium name="EnsemblPlants"/>
        </authorList>
    </citation>
    <scope>IDENTIFICATION</scope>
    <source>
        <strain evidence="1">cv. Heinz 1706</strain>
    </source>
</reference>
<keyword evidence="2" id="KW-1185">Reference proteome</keyword>
<sequence>MGSPSENGSAAWADEVEEVMLQKPKAGKVWDTFDISKLAKVGFKLDYLAPEKHGEGSIIDIDFEDIESEVNYWNNVVVCYVLGAHLPFTVINGYIQRIWAKYGFNKMAMLKNGVMIAMFNSV</sequence>
<dbReference type="PaxDb" id="4081-Solyc10g075080.1.1"/>
<organism evidence="1">
    <name type="scientific">Solanum lycopersicum</name>
    <name type="common">Tomato</name>
    <name type="synonym">Lycopersicon esculentum</name>
    <dbReference type="NCBI Taxonomy" id="4081"/>
    <lineage>
        <taxon>Eukaryota</taxon>
        <taxon>Viridiplantae</taxon>
        <taxon>Streptophyta</taxon>
        <taxon>Embryophyta</taxon>
        <taxon>Tracheophyta</taxon>
        <taxon>Spermatophyta</taxon>
        <taxon>Magnoliopsida</taxon>
        <taxon>eudicotyledons</taxon>
        <taxon>Gunneridae</taxon>
        <taxon>Pentapetalae</taxon>
        <taxon>asterids</taxon>
        <taxon>lamiids</taxon>
        <taxon>Solanales</taxon>
        <taxon>Solanaceae</taxon>
        <taxon>Solanoideae</taxon>
        <taxon>Solaneae</taxon>
        <taxon>Solanum</taxon>
        <taxon>Solanum subgen. Lycopersicon</taxon>
    </lineage>
</organism>
<reference evidence="1" key="1">
    <citation type="journal article" date="2012" name="Nature">
        <title>The tomato genome sequence provides insights into fleshy fruit evolution.</title>
        <authorList>
            <consortium name="Tomato Genome Consortium"/>
        </authorList>
    </citation>
    <scope>NUCLEOTIDE SEQUENCE [LARGE SCALE GENOMIC DNA]</scope>
    <source>
        <strain evidence="1">cv. Heinz 1706</strain>
    </source>
</reference>
<dbReference type="EnsemblPlants" id="Solyc10g075080.1.1">
    <property type="protein sequence ID" value="Solyc10g075080.1.1.1"/>
    <property type="gene ID" value="Solyc10g075080.1"/>
</dbReference>
<protein>
    <recommendedName>
        <fullName evidence="3">DUF4283 domain-containing protein</fullName>
    </recommendedName>
</protein>
<dbReference type="Gramene" id="Solyc10g075080.1.1">
    <property type="protein sequence ID" value="Solyc10g075080.1.1.1"/>
    <property type="gene ID" value="Solyc10g075080.1"/>
</dbReference>
<proteinExistence type="predicted"/>
<evidence type="ECO:0000313" key="2">
    <source>
        <dbReference type="Proteomes" id="UP000004994"/>
    </source>
</evidence>
<evidence type="ECO:0000313" key="1">
    <source>
        <dbReference type="EnsemblPlants" id="Solyc10g075080.1.1.1"/>
    </source>
</evidence>
<dbReference type="AlphaFoldDB" id="A0A3Q7JDU5"/>
<evidence type="ECO:0008006" key="3">
    <source>
        <dbReference type="Google" id="ProtNLM"/>
    </source>
</evidence>
<dbReference type="OMA" id="ENGSAAW"/>
<name>A0A3Q7JDU5_SOLLC</name>